<dbReference type="InterPro" id="IPR003959">
    <property type="entry name" value="ATPase_AAA_core"/>
</dbReference>
<dbReference type="PRINTS" id="PR00830">
    <property type="entry name" value="ENDOLAPTASE"/>
</dbReference>
<dbReference type="Gene3D" id="1.20.5.5270">
    <property type="match status" value="1"/>
</dbReference>
<dbReference type="Pfam" id="PF22667">
    <property type="entry name" value="Lon_lid"/>
    <property type="match status" value="1"/>
</dbReference>
<evidence type="ECO:0000256" key="12">
    <source>
        <dbReference type="SAM" id="MobiDB-lite"/>
    </source>
</evidence>
<feature type="compositionally biased region" description="Polar residues" evidence="12">
    <location>
        <begin position="414"/>
        <end position="427"/>
    </location>
</feature>
<dbReference type="InterPro" id="IPR003593">
    <property type="entry name" value="AAA+_ATPase"/>
</dbReference>
<name>A0A1B9FV67_9TREE</name>
<evidence type="ECO:0000256" key="7">
    <source>
        <dbReference type="ARBA" id="ARBA00050665"/>
    </source>
</evidence>
<dbReference type="SMART" id="SM00382">
    <property type="entry name" value="AAA"/>
    <property type="match status" value="1"/>
</dbReference>
<dbReference type="Pfam" id="PF02190">
    <property type="entry name" value="LON_substr_bdg"/>
    <property type="match status" value="1"/>
</dbReference>
<evidence type="ECO:0000259" key="13">
    <source>
        <dbReference type="PROSITE" id="PS51786"/>
    </source>
</evidence>
<feature type="active site" evidence="9 11">
    <location>
        <position position="834"/>
    </location>
</feature>
<feature type="active site" evidence="9 11">
    <location>
        <position position="791"/>
    </location>
</feature>
<dbReference type="Pfam" id="PF00004">
    <property type="entry name" value="AAA"/>
    <property type="match status" value="1"/>
</dbReference>
<dbReference type="GO" id="GO:0004176">
    <property type="term" value="F:ATP-dependent peptidase activity"/>
    <property type="evidence" value="ECO:0007669"/>
    <property type="project" value="UniProtKB-UniRule"/>
</dbReference>
<keyword evidence="3 11" id="KW-0378">Hydrolase</keyword>
<dbReference type="FunFam" id="3.40.50.300:FF:000021">
    <property type="entry name" value="Lon protease homolog"/>
    <property type="match status" value="1"/>
</dbReference>
<dbReference type="InterPro" id="IPR008269">
    <property type="entry name" value="Lon_proteolytic"/>
</dbReference>
<dbReference type="InterPro" id="IPR027417">
    <property type="entry name" value="P-loop_NTPase"/>
</dbReference>
<sequence length="905" mass="98563">MTTPLLPSSLPLIPLPSPQVLYPHMGLTIPLSTTQLTLVLNAVQSNLNGKGGNGERGMVGVVPVAEGDRRVGRWACGMIEGTHAEAGLIPPILSIAARIKNVHKSTSDDDVYFLDVQGLARIRLPRSLPPILSILPSIPVPTSPFSLPIPSLTQPATDLIPIASKLLPEELHSHMNNLPPSLLADILVTVLGVEWDLRVELLGIPDPEARSQRVQGILIDLLNSKGITPSNKNISGKPTSKALILKPKQPLSVAGKPPSTAGQAQSSVPEDLRSLFNQFQTRLPELSINAKETIQRELTRLSKIPPQSADYGVSRTYVEWLLALPFKRVSENYEIDLKSARKRLDGDHEGLEGVKKRVVEYLAVYRLKKQLFDEAQDKKKLPNSAQHNPSTDKIDQEDGRNLLALIPATEKQSVQSIPTDQVPTDSQGIVGDDEPPSDVYRDKGPILLLVGPPGVGKTSIAKSLATSLGRKFHRISLGGVRDEAEIRGHRRTYVSALPGLLVHAMRKVGVSNPLVLLDELDKVGHGGFHGDPSAALLEALDPAQNWNFHDHYLGDVPIDLSQVLFIATANTLESISWPLLDRCEVIECSGYITPEKLAIAQKFLLPKQIKECGMDSALIKVDEGVLEKVVTEYTRESGVRELERKIGQLCRNKAVEYSIWREPDSNGEKPKYDPKIDLEDVERILGVSHYGRERPESNVRPGVVNGLSYNGSGNGSLLVIETLLVPGGSGRLVVTGRLGEVFRESIELCLTWVKSRSLSLGIVQSVEEDPLKGFDIHYHIPEGAVHKDGPSAGIATVLAFVSLLTGKAVSSEIAITGEMSLRGSCLRIGGVKEKVIGAHRVGVKKIILPRSNRPDVSADVPSQVKEDITFVYVDKIEQAIEEVWGKDIWVGGGEKELGLKVDARL</sequence>
<dbReference type="InterPro" id="IPR003111">
    <property type="entry name" value="Lon_prtase_N"/>
</dbReference>
<feature type="region of interest" description="Disordered" evidence="12">
    <location>
        <begin position="414"/>
        <end position="436"/>
    </location>
</feature>
<evidence type="ECO:0000256" key="9">
    <source>
        <dbReference type="PIRSR" id="PIRSR001174-1"/>
    </source>
</evidence>
<dbReference type="SUPFAM" id="SSF54211">
    <property type="entry name" value="Ribosomal protein S5 domain 2-like"/>
    <property type="match status" value="1"/>
</dbReference>
<keyword evidence="6" id="KW-0576">Peroxisome</keyword>
<dbReference type="STRING" id="1296100.A0A1B9FV67"/>
<dbReference type="SUPFAM" id="SSF52540">
    <property type="entry name" value="P-loop containing nucleoside triphosphate hydrolases"/>
    <property type="match status" value="1"/>
</dbReference>
<dbReference type="GO" id="GO:0004252">
    <property type="term" value="F:serine-type endopeptidase activity"/>
    <property type="evidence" value="ECO:0007669"/>
    <property type="project" value="UniProtKB-UniRule"/>
</dbReference>
<dbReference type="InterPro" id="IPR015947">
    <property type="entry name" value="PUA-like_sf"/>
</dbReference>
<dbReference type="AlphaFoldDB" id="A0A1B9FV67"/>
<dbReference type="PROSITE" id="PS51787">
    <property type="entry name" value="LON_N"/>
    <property type="match status" value="1"/>
</dbReference>
<dbReference type="PANTHER" id="PTHR10046">
    <property type="entry name" value="ATP DEPENDENT LON PROTEASE FAMILY MEMBER"/>
    <property type="match status" value="1"/>
</dbReference>
<dbReference type="InterPro" id="IPR014721">
    <property type="entry name" value="Ribsml_uS5_D2-typ_fold_subgr"/>
</dbReference>
<reference evidence="15" key="1">
    <citation type="submission" date="2013-07" db="EMBL/GenBank/DDBJ databases">
        <title>The Genome Sequence of Cryptococcus bestiolae CBS10118.</title>
        <authorList>
            <consortium name="The Broad Institute Genome Sequencing Platform"/>
            <person name="Cuomo C."/>
            <person name="Litvintseva A."/>
            <person name="Chen Y."/>
            <person name="Heitman J."/>
            <person name="Sun S."/>
            <person name="Springer D."/>
            <person name="Dromer F."/>
            <person name="Young S.K."/>
            <person name="Zeng Q."/>
            <person name="Gargeya S."/>
            <person name="Fitzgerald M."/>
            <person name="Abouelleil A."/>
            <person name="Alvarado L."/>
            <person name="Berlin A.M."/>
            <person name="Chapman S.B."/>
            <person name="Dewar J."/>
            <person name="Goldberg J."/>
            <person name="Griggs A."/>
            <person name="Gujja S."/>
            <person name="Hansen M."/>
            <person name="Howarth C."/>
            <person name="Imamovic A."/>
            <person name="Larimer J."/>
            <person name="McCowan C."/>
            <person name="Murphy C."/>
            <person name="Pearson M."/>
            <person name="Priest M."/>
            <person name="Roberts A."/>
            <person name="Saif S."/>
            <person name="Shea T."/>
            <person name="Sykes S."/>
            <person name="Wortman J."/>
            <person name="Nusbaum C."/>
            <person name="Birren B."/>
        </authorList>
    </citation>
    <scope>NUCLEOTIDE SEQUENCE [LARGE SCALE GENOMIC DNA]</scope>
    <source>
        <strain evidence="15">CBS 10118</strain>
    </source>
</reference>
<keyword evidence="5 10" id="KW-0067">ATP-binding</keyword>
<dbReference type="Gene3D" id="3.30.230.10">
    <property type="match status" value="1"/>
</dbReference>
<keyword evidence="1 11" id="KW-0645">Protease</keyword>
<dbReference type="PROSITE" id="PS51786">
    <property type="entry name" value="LON_PROTEOLYTIC"/>
    <property type="match status" value="1"/>
</dbReference>
<comment type="catalytic activity">
    <reaction evidence="7">
        <text>Hydrolysis of proteins in presence of ATP.</text>
        <dbReference type="EC" id="3.4.21.53"/>
    </reaction>
</comment>
<evidence type="ECO:0000256" key="3">
    <source>
        <dbReference type="ARBA" id="ARBA00022801"/>
    </source>
</evidence>
<evidence type="ECO:0000256" key="4">
    <source>
        <dbReference type="ARBA" id="ARBA00022825"/>
    </source>
</evidence>
<evidence type="ECO:0000256" key="2">
    <source>
        <dbReference type="ARBA" id="ARBA00022741"/>
    </source>
</evidence>
<dbReference type="SUPFAM" id="SSF88697">
    <property type="entry name" value="PUA domain-like"/>
    <property type="match status" value="1"/>
</dbReference>
<dbReference type="VEuPathDB" id="FungiDB:I302_08305"/>
<feature type="domain" description="Lon proteolytic" evidence="13">
    <location>
        <begin position="698"/>
        <end position="886"/>
    </location>
</feature>
<dbReference type="GO" id="GO:0016887">
    <property type="term" value="F:ATP hydrolysis activity"/>
    <property type="evidence" value="ECO:0007669"/>
    <property type="project" value="InterPro"/>
</dbReference>
<dbReference type="OrthoDB" id="2411602at2759"/>
<dbReference type="EC" id="3.4.21.53" evidence="8"/>
<dbReference type="CDD" id="cd19500">
    <property type="entry name" value="RecA-like_Lon"/>
    <property type="match status" value="1"/>
</dbReference>
<dbReference type="InterPro" id="IPR027065">
    <property type="entry name" value="Lon_Prtase"/>
</dbReference>
<evidence type="ECO:0000313" key="15">
    <source>
        <dbReference type="EMBL" id="OCF22654.1"/>
    </source>
</evidence>
<dbReference type="FunFam" id="1.10.8.60:FF:000091">
    <property type="entry name" value="Lon protease homolog 2, peroxisomal"/>
    <property type="match status" value="1"/>
</dbReference>
<keyword evidence="4 11" id="KW-0720">Serine protease</keyword>
<accession>A0A1B9FV67</accession>
<comment type="similarity">
    <text evidence="11">Belongs to the peptidase S16 family.</text>
</comment>
<feature type="domain" description="Lon N-terminal" evidence="14">
    <location>
        <begin position="10"/>
        <end position="222"/>
    </location>
</feature>
<dbReference type="EMBL" id="KI894025">
    <property type="protein sequence ID" value="OCF22654.1"/>
    <property type="molecule type" value="Genomic_DNA"/>
</dbReference>
<evidence type="ECO:0000256" key="1">
    <source>
        <dbReference type="ARBA" id="ARBA00022670"/>
    </source>
</evidence>
<dbReference type="Gene3D" id="3.40.50.300">
    <property type="entry name" value="P-loop containing nucleotide triphosphate hydrolases"/>
    <property type="match status" value="1"/>
</dbReference>
<evidence type="ECO:0000256" key="8">
    <source>
        <dbReference type="ARBA" id="ARBA00066743"/>
    </source>
</evidence>
<feature type="binding site" evidence="10">
    <location>
        <begin position="451"/>
        <end position="458"/>
    </location>
    <ligand>
        <name>ATP</name>
        <dbReference type="ChEBI" id="CHEBI:30616"/>
    </ligand>
</feature>
<evidence type="ECO:0000256" key="10">
    <source>
        <dbReference type="PIRSR" id="PIRSR001174-2"/>
    </source>
</evidence>
<dbReference type="InterPro" id="IPR020568">
    <property type="entry name" value="Ribosomal_Su5_D2-typ_SF"/>
</dbReference>
<dbReference type="Pfam" id="PF05362">
    <property type="entry name" value="Lon_C"/>
    <property type="match status" value="1"/>
</dbReference>
<evidence type="ECO:0000256" key="6">
    <source>
        <dbReference type="ARBA" id="ARBA00023140"/>
    </source>
</evidence>
<reference evidence="15" key="2">
    <citation type="submission" date="2014-01" db="EMBL/GenBank/DDBJ databases">
        <title>Evolution of pathogenesis and genome organization in the Tremellales.</title>
        <authorList>
            <person name="Cuomo C."/>
            <person name="Litvintseva A."/>
            <person name="Heitman J."/>
            <person name="Chen Y."/>
            <person name="Sun S."/>
            <person name="Springer D."/>
            <person name="Dromer F."/>
            <person name="Young S."/>
            <person name="Zeng Q."/>
            <person name="Chapman S."/>
            <person name="Gujja S."/>
            <person name="Saif S."/>
            <person name="Birren B."/>
        </authorList>
    </citation>
    <scope>NUCLEOTIDE SEQUENCE</scope>
    <source>
        <strain evidence="15">CBS 10118</strain>
    </source>
</reference>
<dbReference type="GO" id="GO:0005524">
    <property type="term" value="F:ATP binding"/>
    <property type="evidence" value="ECO:0007669"/>
    <property type="project" value="UniProtKB-KW"/>
</dbReference>
<proteinExistence type="inferred from homology"/>
<dbReference type="Gene3D" id="1.10.8.60">
    <property type="match status" value="1"/>
</dbReference>
<evidence type="ECO:0000259" key="14">
    <source>
        <dbReference type="PROSITE" id="PS51787"/>
    </source>
</evidence>
<gene>
    <name evidence="15" type="ORF">I302_08305</name>
</gene>
<dbReference type="GO" id="GO:0030163">
    <property type="term" value="P:protein catabolic process"/>
    <property type="evidence" value="ECO:0007669"/>
    <property type="project" value="InterPro"/>
</dbReference>
<keyword evidence="2 10" id="KW-0547">Nucleotide-binding</keyword>
<dbReference type="GO" id="GO:0006508">
    <property type="term" value="P:proteolysis"/>
    <property type="evidence" value="ECO:0007669"/>
    <property type="project" value="UniProtKB-KW"/>
</dbReference>
<protein>
    <recommendedName>
        <fullName evidence="8">endopeptidase La</fullName>
        <ecNumber evidence="8">3.4.21.53</ecNumber>
    </recommendedName>
</protein>
<dbReference type="InterPro" id="IPR054594">
    <property type="entry name" value="Lon_lid"/>
</dbReference>
<feature type="region of interest" description="Disordered" evidence="12">
    <location>
        <begin position="377"/>
        <end position="398"/>
    </location>
</feature>
<evidence type="ECO:0000256" key="11">
    <source>
        <dbReference type="PROSITE-ProRule" id="PRU01122"/>
    </source>
</evidence>
<organism evidence="15">
    <name type="scientific">Kwoniella bestiolae CBS 10118</name>
    <dbReference type="NCBI Taxonomy" id="1296100"/>
    <lineage>
        <taxon>Eukaryota</taxon>
        <taxon>Fungi</taxon>
        <taxon>Dikarya</taxon>
        <taxon>Basidiomycota</taxon>
        <taxon>Agaricomycotina</taxon>
        <taxon>Tremellomycetes</taxon>
        <taxon>Tremellales</taxon>
        <taxon>Cryptococcaceae</taxon>
        <taxon>Kwoniella</taxon>
    </lineage>
</organism>
<evidence type="ECO:0000256" key="5">
    <source>
        <dbReference type="ARBA" id="ARBA00022840"/>
    </source>
</evidence>